<name>A0ACC2X6J6_9TREE</name>
<evidence type="ECO:0000313" key="1">
    <source>
        <dbReference type="EMBL" id="KAJ9119527.1"/>
    </source>
</evidence>
<sequence>MSSRCGRQPLAEALTRRKEWVTPSPTRAPPQSTYSIIDTLSGLDGKIHQATRRTEERSPPHLPLPPPLPYAPTSTPFLRHVQILEESLLSACPRASWNIFKALHEDLRKTHLPPDTLRALLSKQIGRIDDSNGGAYVRWNNVVQVLEILGRMGVRGNREDLETTILKAIGVRGIRISKILNHDTLLSIWNALSEAHNGRLQNISAQARERWLLYRFMKVCRHTRQKQSESHALEVLREEWRQLASQGFFQHITLPVYVITVLHDECYRHLRDIMETMRVIHESGGIIPLGALRSIWRNHLELRLVDFDTPDIQTYQYMNQLVETNSTVYMDSFDTLVRDALRDTIIDHTGGVKATSLLLYLPFENSSNTPHLRGDSQPSYEKALNTARRRIKYIPTYPTEDQAPHIVTALGFGAVVVKDAINQGEIISDYVVVTVFRGFKYLPEWLRTDERYARRIESALLLLVRSLRSQDKTMKQWQSTWPTILETLGSYSSTKEIMSQSMLLYRQMRTAKSTDYTDILSAFRRDQFRTSPWRDEPRRKTLDRPWLTMELYVDAVRAGERELDGIRNAIVHRLSDMQNPVYLRHLRIAATRYRNSDEVRYIVLDSLHDAIDLCQSSELVMGLYEIASGISLPKDSASVKILHLLVRKMKELGDEVHRQFAISRVEAEWERGVKLSRSGMETLVLLVDGVHQGKSMEARVEALEDALATKQRLGNTV</sequence>
<accession>A0ACC2X6J6</accession>
<organism evidence="1 2">
    <name type="scientific">Naganishia vaughanmartiniae</name>
    <dbReference type="NCBI Taxonomy" id="1424756"/>
    <lineage>
        <taxon>Eukaryota</taxon>
        <taxon>Fungi</taxon>
        <taxon>Dikarya</taxon>
        <taxon>Basidiomycota</taxon>
        <taxon>Agaricomycotina</taxon>
        <taxon>Tremellomycetes</taxon>
        <taxon>Filobasidiales</taxon>
        <taxon>Filobasidiaceae</taxon>
        <taxon>Naganishia</taxon>
    </lineage>
</organism>
<reference evidence="1" key="1">
    <citation type="submission" date="2023-04" db="EMBL/GenBank/DDBJ databases">
        <title>Draft Genome sequencing of Naganishia species isolated from polar environments using Oxford Nanopore Technology.</title>
        <authorList>
            <person name="Leo P."/>
            <person name="Venkateswaran K."/>
        </authorList>
    </citation>
    <scope>NUCLEOTIDE SEQUENCE</scope>
    <source>
        <strain evidence="1">MNA-CCFEE 5425</strain>
    </source>
</reference>
<proteinExistence type="predicted"/>
<evidence type="ECO:0000313" key="2">
    <source>
        <dbReference type="Proteomes" id="UP001243375"/>
    </source>
</evidence>
<gene>
    <name evidence="1" type="ORF">QFC22_003236</name>
</gene>
<dbReference type="Proteomes" id="UP001243375">
    <property type="component" value="Unassembled WGS sequence"/>
</dbReference>
<protein>
    <submittedName>
        <fullName evidence="1">Uncharacterized protein</fullName>
    </submittedName>
</protein>
<keyword evidence="2" id="KW-1185">Reference proteome</keyword>
<dbReference type="EMBL" id="JASBWU010000008">
    <property type="protein sequence ID" value="KAJ9119527.1"/>
    <property type="molecule type" value="Genomic_DNA"/>
</dbReference>
<comment type="caution">
    <text evidence="1">The sequence shown here is derived from an EMBL/GenBank/DDBJ whole genome shotgun (WGS) entry which is preliminary data.</text>
</comment>